<dbReference type="SUPFAM" id="SSF49899">
    <property type="entry name" value="Concanavalin A-like lectins/glucanases"/>
    <property type="match status" value="1"/>
</dbReference>
<sequence>MTKYRWGMEGVANGTAFTTSTLTSTAPTGLNATTVSNGTGSNASDNTHVHTGSQALKVTIPTSSSQSYRLPFAAANNAAAISFCFWLAAAPAANFPILTLRHSSGIAGRLQFNSAGKLILLDSAGTGTIGTSTGTVTFGQWNVVDIVVNTTTGNITANLRAAGSGTVVATVTGTGASLSGNALTHIDLGAPSGNGTGSTQTIWFDDVQLDDGATSEIGEYVAANVPPSLSLTGIQTVAASAAVTCTATASDSDGSIVSYAWTGTRYTPGAAPASITLTNAATATCSYTAASSGPVLDVLQCIVTDDGGATNTKTTEVRVNSATTAITTLRMNGTGDSGWTIIGGSTYEGQALGDASNTTRMESPDFSGTVSERRWRLSPRAVGTALRLTFSDAVLTASGSNTNKVRLYSGSTLVAERATSALKKSTDNSVSDVTTSDLTLYFDLTAPEVAAITDWGALWAAAATAS</sequence>
<organism evidence="1 2">
    <name type="scientific">Cellulomonas rhizosphaerae</name>
    <dbReference type="NCBI Taxonomy" id="2293719"/>
    <lineage>
        <taxon>Bacteria</taxon>
        <taxon>Bacillati</taxon>
        <taxon>Actinomycetota</taxon>
        <taxon>Actinomycetes</taxon>
        <taxon>Micrococcales</taxon>
        <taxon>Cellulomonadaceae</taxon>
        <taxon>Cellulomonas</taxon>
    </lineage>
</organism>
<gene>
    <name evidence="1" type="ORF">D1825_05170</name>
</gene>
<dbReference type="Pfam" id="PF22352">
    <property type="entry name" value="K319L-like_PKD"/>
    <property type="match status" value="1"/>
</dbReference>
<keyword evidence="2" id="KW-1185">Reference proteome</keyword>
<accession>A0A413RP05</accession>
<protein>
    <recommendedName>
        <fullName evidence="3">Ig-like domain-containing protein</fullName>
    </recommendedName>
</protein>
<name>A0A413RP05_9CELL</name>
<dbReference type="EMBL" id="QWKP01000148">
    <property type="protein sequence ID" value="RHA43675.1"/>
    <property type="molecule type" value="Genomic_DNA"/>
</dbReference>
<dbReference type="RefSeq" id="WP_118766385.1">
    <property type="nucleotide sequence ID" value="NZ_QWKP01000148.1"/>
</dbReference>
<dbReference type="GO" id="GO:0005975">
    <property type="term" value="P:carbohydrate metabolic process"/>
    <property type="evidence" value="ECO:0007669"/>
    <property type="project" value="UniProtKB-ARBA"/>
</dbReference>
<proteinExistence type="predicted"/>
<dbReference type="Proteomes" id="UP000283374">
    <property type="component" value="Unassembled WGS sequence"/>
</dbReference>
<evidence type="ECO:0000313" key="2">
    <source>
        <dbReference type="Proteomes" id="UP000283374"/>
    </source>
</evidence>
<dbReference type="InterPro" id="IPR013783">
    <property type="entry name" value="Ig-like_fold"/>
</dbReference>
<dbReference type="Gene3D" id="2.60.120.200">
    <property type="match status" value="1"/>
</dbReference>
<evidence type="ECO:0000313" key="1">
    <source>
        <dbReference type="EMBL" id="RHA43675.1"/>
    </source>
</evidence>
<comment type="caution">
    <text evidence="1">The sequence shown here is derived from an EMBL/GenBank/DDBJ whole genome shotgun (WGS) entry which is preliminary data.</text>
</comment>
<dbReference type="InterPro" id="IPR013320">
    <property type="entry name" value="ConA-like_dom_sf"/>
</dbReference>
<evidence type="ECO:0008006" key="3">
    <source>
        <dbReference type="Google" id="ProtNLM"/>
    </source>
</evidence>
<dbReference type="AlphaFoldDB" id="A0A413RP05"/>
<dbReference type="Gene3D" id="2.60.40.10">
    <property type="entry name" value="Immunoglobulins"/>
    <property type="match status" value="1"/>
</dbReference>
<reference evidence="1 2" key="1">
    <citation type="submission" date="2018-08" db="EMBL/GenBank/DDBJ databases">
        <title>Cellulomonas rhizosphaerae sp. nov., a novel actinomycete isolated from soil.</title>
        <authorList>
            <person name="Tian Y."/>
        </authorList>
    </citation>
    <scope>NUCLEOTIDE SEQUENCE [LARGE SCALE GENOMIC DNA]</scope>
    <source>
        <strain evidence="1 2">NEAU-TCZ24</strain>
    </source>
</reference>